<dbReference type="InterPro" id="IPR014710">
    <property type="entry name" value="RmlC-like_jellyroll"/>
</dbReference>
<evidence type="ECO:0000313" key="1">
    <source>
        <dbReference type="EMBL" id="CAB4139517.1"/>
    </source>
</evidence>
<dbReference type="SUPFAM" id="SSF51182">
    <property type="entry name" value="RmlC-like cupins"/>
    <property type="match status" value="1"/>
</dbReference>
<dbReference type="InterPro" id="IPR011051">
    <property type="entry name" value="RmlC_Cupin_sf"/>
</dbReference>
<dbReference type="Gene3D" id="2.60.120.10">
    <property type="entry name" value="Jelly Rolls"/>
    <property type="match status" value="1"/>
</dbReference>
<name>A0A6J5M2C6_9CAUD</name>
<dbReference type="EMBL" id="LR796359">
    <property type="protein sequence ID" value="CAB4139517.1"/>
    <property type="molecule type" value="Genomic_DNA"/>
</dbReference>
<accession>A0A6J5M2C6</accession>
<sequence>MYKDELETEGVDVVHHYGNDIYAKETFIDEGLLLKKHTHPFDHLSILAHGQVKVTVEGVETIKCAPCCILIEANKEHSVEALTEVVWYCIHSTANEN</sequence>
<reference evidence="1" key="1">
    <citation type="submission" date="2020-04" db="EMBL/GenBank/DDBJ databases">
        <authorList>
            <person name="Chiriac C."/>
            <person name="Salcher M."/>
            <person name="Ghai R."/>
            <person name="Kavagutti S V."/>
        </authorList>
    </citation>
    <scope>NUCLEOTIDE SEQUENCE</scope>
</reference>
<proteinExistence type="predicted"/>
<protein>
    <submittedName>
        <fullName evidence="1">Uncharacterized protein</fullName>
    </submittedName>
</protein>
<organism evidence="1">
    <name type="scientific">uncultured Caudovirales phage</name>
    <dbReference type="NCBI Taxonomy" id="2100421"/>
    <lineage>
        <taxon>Viruses</taxon>
        <taxon>Duplodnaviria</taxon>
        <taxon>Heunggongvirae</taxon>
        <taxon>Uroviricota</taxon>
        <taxon>Caudoviricetes</taxon>
        <taxon>Peduoviridae</taxon>
        <taxon>Maltschvirus</taxon>
        <taxon>Maltschvirus maltsch</taxon>
    </lineage>
</organism>
<gene>
    <name evidence="1" type="ORF">UFOVP336_53</name>
</gene>